<protein>
    <submittedName>
        <fullName evidence="2">Uncharacterized protein</fullName>
    </submittedName>
</protein>
<dbReference type="AlphaFoldDB" id="A0A1A9ZB72"/>
<dbReference type="Proteomes" id="UP000092445">
    <property type="component" value="Unassembled WGS sequence"/>
</dbReference>
<keyword evidence="3" id="KW-1185">Reference proteome</keyword>
<organism evidence="2 3">
    <name type="scientific">Glossina pallidipes</name>
    <name type="common">Tsetse fly</name>
    <dbReference type="NCBI Taxonomy" id="7398"/>
    <lineage>
        <taxon>Eukaryota</taxon>
        <taxon>Metazoa</taxon>
        <taxon>Ecdysozoa</taxon>
        <taxon>Arthropoda</taxon>
        <taxon>Hexapoda</taxon>
        <taxon>Insecta</taxon>
        <taxon>Pterygota</taxon>
        <taxon>Neoptera</taxon>
        <taxon>Endopterygota</taxon>
        <taxon>Diptera</taxon>
        <taxon>Brachycera</taxon>
        <taxon>Muscomorpha</taxon>
        <taxon>Hippoboscoidea</taxon>
        <taxon>Glossinidae</taxon>
        <taxon>Glossina</taxon>
    </lineage>
</organism>
<evidence type="ECO:0000313" key="3">
    <source>
        <dbReference type="Proteomes" id="UP000092445"/>
    </source>
</evidence>
<sequence>MQETKANGKRNISSSSHNVTNKKKHQFVSQQSKARDYKLRGTNFPMCIDANNLFIFVGGFVQPIYSIIGNQFINMMASIKHGLYELECDVKRVCRGNAANVMVKNSKHKITAANGIQQMLLYSVQSIKSRFWF</sequence>
<proteinExistence type="predicted"/>
<evidence type="ECO:0000256" key="1">
    <source>
        <dbReference type="SAM" id="MobiDB-lite"/>
    </source>
</evidence>
<reference evidence="2" key="2">
    <citation type="submission" date="2020-05" db="UniProtKB">
        <authorList>
            <consortium name="EnsemblMetazoa"/>
        </authorList>
    </citation>
    <scope>IDENTIFICATION</scope>
    <source>
        <strain evidence="2">IAEA</strain>
    </source>
</reference>
<reference evidence="3" key="1">
    <citation type="submission" date="2014-03" db="EMBL/GenBank/DDBJ databases">
        <authorList>
            <person name="Aksoy S."/>
            <person name="Warren W."/>
            <person name="Wilson R.K."/>
        </authorList>
    </citation>
    <scope>NUCLEOTIDE SEQUENCE [LARGE SCALE GENOMIC DNA]</scope>
    <source>
        <strain evidence="3">IAEA</strain>
    </source>
</reference>
<dbReference type="VEuPathDB" id="VectorBase:GPAI009308"/>
<dbReference type="EnsemblMetazoa" id="GPAI009308-RA">
    <property type="protein sequence ID" value="GPAI009308-PA"/>
    <property type="gene ID" value="GPAI009308"/>
</dbReference>
<evidence type="ECO:0000313" key="2">
    <source>
        <dbReference type="EnsemblMetazoa" id="GPAI009308-PA"/>
    </source>
</evidence>
<accession>A0A1A9ZB72</accession>
<name>A0A1A9ZB72_GLOPL</name>
<feature type="compositionally biased region" description="Polar residues" evidence="1">
    <location>
        <begin position="1"/>
        <end position="19"/>
    </location>
</feature>
<feature type="region of interest" description="Disordered" evidence="1">
    <location>
        <begin position="1"/>
        <end position="34"/>
    </location>
</feature>